<reference evidence="1 2" key="1">
    <citation type="submission" date="2016-06" db="EMBL/GenBank/DDBJ databases">
        <title>The Draft Genome Sequence and Annotation of the Desert Woodrat Neotoma lepida.</title>
        <authorList>
            <person name="Campbell M."/>
            <person name="Oakeson K.F."/>
            <person name="Yandell M."/>
            <person name="Halpert J.R."/>
            <person name="Dearing D."/>
        </authorList>
    </citation>
    <scope>NUCLEOTIDE SEQUENCE [LARGE SCALE GENOMIC DNA]</scope>
    <source>
        <strain evidence="1">417</strain>
        <tissue evidence="1">Liver</tissue>
    </source>
</reference>
<gene>
    <name evidence="1" type="ORF">A6R68_13973</name>
</gene>
<protein>
    <submittedName>
        <fullName evidence="1">Uncharacterized protein</fullName>
    </submittedName>
</protein>
<dbReference type="EMBL" id="LZPO01037265">
    <property type="protein sequence ID" value="OBS75446.1"/>
    <property type="molecule type" value="Genomic_DNA"/>
</dbReference>
<dbReference type="PANTHER" id="PTHR16166">
    <property type="entry name" value="VACUOLAR PROTEIN SORTING-ASSOCIATED PROTEIN VPS13"/>
    <property type="match status" value="1"/>
</dbReference>
<evidence type="ECO:0000313" key="2">
    <source>
        <dbReference type="Proteomes" id="UP000092124"/>
    </source>
</evidence>
<dbReference type="Proteomes" id="UP000092124">
    <property type="component" value="Unassembled WGS sequence"/>
</dbReference>
<proteinExistence type="predicted"/>
<dbReference type="GO" id="GO:0006623">
    <property type="term" value="P:protein targeting to vacuole"/>
    <property type="evidence" value="ECO:0007669"/>
    <property type="project" value="TreeGrafter"/>
</dbReference>
<name>A0A1A6HAX9_NEOLE</name>
<dbReference type="GO" id="GO:0045053">
    <property type="term" value="P:protein retention in Golgi apparatus"/>
    <property type="evidence" value="ECO:0007669"/>
    <property type="project" value="TreeGrafter"/>
</dbReference>
<dbReference type="AlphaFoldDB" id="A0A1A6HAX9"/>
<dbReference type="STRING" id="56216.A0A1A6HAX9"/>
<sequence>MPVFSGYYELCYKQFMGSALISFQVLVRLEGGIGVSLINKVPEELVFVSLTGINVHYTQLAASHMLELSIQDVQVDNQLIGTTQPFMLYVTPLSNENEVIETGPAVQVNAVKFPSKSALTNIYKVTEQTAARCVHKGGSQGQATADETKLIFNPLPQTQSCRYLLTGEALETKQKGSVPLLSHKRMVTVI</sequence>
<comment type="caution">
    <text evidence="1">The sequence shown here is derived from an EMBL/GenBank/DDBJ whole genome shotgun (WGS) entry which is preliminary data.</text>
</comment>
<accession>A0A1A6HAX9</accession>
<dbReference type="InterPro" id="IPR026847">
    <property type="entry name" value="VPS13"/>
</dbReference>
<dbReference type="PANTHER" id="PTHR16166:SF141">
    <property type="entry name" value="INTERMEMBRANE LIPID TRANSFER PROTEIN VPS13D"/>
    <property type="match status" value="1"/>
</dbReference>
<keyword evidence="2" id="KW-1185">Reference proteome</keyword>
<dbReference type="OrthoDB" id="272810at2759"/>
<dbReference type="GO" id="GO:0007005">
    <property type="term" value="P:mitochondrion organization"/>
    <property type="evidence" value="ECO:0007669"/>
    <property type="project" value="TreeGrafter"/>
</dbReference>
<organism evidence="1 2">
    <name type="scientific">Neotoma lepida</name>
    <name type="common">Desert woodrat</name>
    <dbReference type="NCBI Taxonomy" id="56216"/>
    <lineage>
        <taxon>Eukaryota</taxon>
        <taxon>Metazoa</taxon>
        <taxon>Chordata</taxon>
        <taxon>Craniata</taxon>
        <taxon>Vertebrata</taxon>
        <taxon>Euteleostomi</taxon>
        <taxon>Mammalia</taxon>
        <taxon>Eutheria</taxon>
        <taxon>Euarchontoglires</taxon>
        <taxon>Glires</taxon>
        <taxon>Rodentia</taxon>
        <taxon>Myomorpha</taxon>
        <taxon>Muroidea</taxon>
        <taxon>Cricetidae</taxon>
        <taxon>Neotominae</taxon>
        <taxon>Neotoma</taxon>
    </lineage>
</organism>
<evidence type="ECO:0000313" key="1">
    <source>
        <dbReference type="EMBL" id="OBS75446.1"/>
    </source>
</evidence>